<dbReference type="EC" id="2.1.1.63" evidence="3"/>
<dbReference type="KEGG" id="ptw:TUM18999_12110"/>
<sequence length="181" mass="20119">MTLMMSRLSSPLRELLLVTDEQQRIRALGFGDYKRQLTRSLKDRPSAKDLPEIPAPKAIATALRRYFEGDCDALDELVVEPNGTPFQLQVWAALRQIPAGATRSYGQLARDLGLEDPRAAIDIGVANAANPIAIVIPCHRVIAANGELRGYAWGLERKRWLLEHEKALRPVVAEPRTAALF</sequence>
<dbReference type="InterPro" id="IPR014048">
    <property type="entry name" value="MethylDNA_cys_MeTrfase_DNA-bd"/>
</dbReference>
<dbReference type="FunFam" id="1.10.10.10:FF:000214">
    <property type="entry name" value="Methylated-DNA--protein-cysteine methyltransferase"/>
    <property type="match status" value="1"/>
</dbReference>
<evidence type="ECO:0000259" key="9">
    <source>
        <dbReference type="Pfam" id="PF01035"/>
    </source>
</evidence>
<dbReference type="AlphaFoldDB" id="A0A6J4DZZ5"/>
<evidence type="ECO:0000256" key="6">
    <source>
        <dbReference type="ARBA" id="ARBA00022763"/>
    </source>
</evidence>
<evidence type="ECO:0000256" key="2">
    <source>
        <dbReference type="ARBA" id="ARBA00008711"/>
    </source>
</evidence>
<keyword evidence="6" id="KW-0227">DNA damage</keyword>
<evidence type="ECO:0000256" key="8">
    <source>
        <dbReference type="ARBA" id="ARBA00049348"/>
    </source>
</evidence>
<dbReference type="InterPro" id="IPR036217">
    <property type="entry name" value="MethylDNA_cys_MeTrfase_DNAb"/>
</dbReference>
<reference evidence="11 13" key="1">
    <citation type="submission" date="2020-05" db="EMBL/GenBank/DDBJ databases">
        <title>Characterization of novel class B3 metallo-beta-lactamase from novel Pseudomonas species.</title>
        <authorList>
            <person name="Yamada K."/>
            <person name="Aoki K."/>
            <person name="Ishii Y."/>
        </authorList>
    </citation>
    <scope>NUCLEOTIDE SEQUENCE [LARGE SCALE GENOMIC DNA]</scope>
    <source>
        <strain evidence="11 13">TUM18999</strain>
        <strain evidence="12 14">TUM20286</strain>
    </source>
</reference>
<keyword evidence="4 11" id="KW-0489">Methyltransferase</keyword>
<evidence type="ECO:0000256" key="7">
    <source>
        <dbReference type="ARBA" id="ARBA00023204"/>
    </source>
</evidence>
<keyword evidence="5 11" id="KW-0808">Transferase</keyword>
<gene>
    <name evidence="11" type="primary">ogt</name>
    <name evidence="11" type="ORF">TUM18999_12110</name>
    <name evidence="12" type="ORF">TUM20286_30450</name>
</gene>
<dbReference type="CDD" id="cd06445">
    <property type="entry name" value="ATase"/>
    <property type="match status" value="1"/>
</dbReference>
<dbReference type="RefSeq" id="WP_173173328.1">
    <property type="nucleotide sequence ID" value="NZ_AP023189.1"/>
</dbReference>
<evidence type="ECO:0000256" key="4">
    <source>
        <dbReference type="ARBA" id="ARBA00022603"/>
    </source>
</evidence>
<dbReference type="EMBL" id="BQKM01000006">
    <property type="protein sequence ID" value="GJN53293.1"/>
    <property type="molecule type" value="Genomic_DNA"/>
</dbReference>
<feature type="domain" description="Methylguanine DNA methyltransferase ribonuclease-like" evidence="10">
    <location>
        <begin position="8"/>
        <end position="73"/>
    </location>
</feature>
<comment type="catalytic activity">
    <reaction evidence="8">
        <text>a 6-O-methyl-2'-deoxyguanosine in DNA + L-cysteinyl-[protein] = S-methyl-L-cysteinyl-[protein] + a 2'-deoxyguanosine in DNA</text>
        <dbReference type="Rhea" id="RHEA:24000"/>
        <dbReference type="Rhea" id="RHEA-COMP:10131"/>
        <dbReference type="Rhea" id="RHEA-COMP:10132"/>
        <dbReference type="Rhea" id="RHEA-COMP:11367"/>
        <dbReference type="Rhea" id="RHEA-COMP:11368"/>
        <dbReference type="ChEBI" id="CHEBI:29950"/>
        <dbReference type="ChEBI" id="CHEBI:82612"/>
        <dbReference type="ChEBI" id="CHEBI:85445"/>
        <dbReference type="ChEBI" id="CHEBI:85448"/>
        <dbReference type="EC" id="2.1.1.63"/>
    </reaction>
</comment>
<evidence type="ECO:0000256" key="5">
    <source>
        <dbReference type="ARBA" id="ARBA00022679"/>
    </source>
</evidence>
<dbReference type="PANTHER" id="PTHR10815:SF5">
    <property type="entry name" value="METHYLATED-DNA--PROTEIN-CYSTEINE METHYLTRANSFERASE"/>
    <property type="match status" value="1"/>
</dbReference>
<dbReference type="PROSITE" id="PS00374">
    <property type="entry name" value="MGMT"/>
    <property type="match status" value="1"/>
</dbReference>
<keyword evidence="7" id="KW-0234">DNA repair</keyword>
<comment type="similarity">
    <text evidence="2">Belongs to the MGMT family.</text>
</comment>
<feature type="domain" description="Methylated-DNA-[protein]-cysteine S-methyltransferase DNA binding" evidence="9">
    <location>
        <begin position="85"/>
        <end position="166"/>
    </location>
</feature>
<dbReference type="GO" id="GO:0006281">
    <property type="term" value="P:DNA repair"/>
    <property type="evidence" value="ECO:0007669"/>
    <property type="project" value="UniProtKB-KW"/>
</dbReference>
<dbReference type="GO" id="GO:0003908">
    <property type="term" value="F:methylated-DNA-[protein]-cysteine S-methyltransferase activity"/>
    <property type="evidence" value="ECO:0007669"/>
    <property type="project" value="UniProtKB-EC"/>
</dbReference>
<dbReference type="GO" id="GO:0032259">
    <property type="term" value="P:methylation"/>
    <property type="evidence" value="ECO:0007669"/>
    <property type="project" value="UniProtKB-KW"/>
</dbReference>
<dbReference type="NCBIfam" id="TIGR00589">
    <property type="entry name" value="ogt"/>
    <property type="match status" value="1"/>
</dbReference>
<dbReference type="Proteomes" id="UP001054892">
    <property type="component" value="Unassembled WGS sequence"/>
</dbReference>
<organism evidence="11 13">
    <name type="scientific">Pseudomonas tohonis</name>
    <dbReference type="NCBI Taxonomy" id="2725477"/>
    <lineage>
        <taxon>Bacteria</taxon>
        <taxon>Pseudomonadati</taxon>
        <taxon>Pseudomonadota</taxon>
        <taxon>Gammaproteobacteria</taxon>
        <taxon>Pseudomonadales</taxon>
        <taxon>Pseudomonadaceae</taxon>
        <taxon>Pseudomonas</taxon>
    </lineage>
</organism>
<evidence type="ECO:0000256" key="3">
    <source>
        <dbReference type="ARBA" id="ARBA00011918"/>
    </source>
</evidence>
<dbReference type="Pfam" id="PF01035">
    <property type="entry name" value="DNA_binding_1"/>
    <property type="match status" value="1"/>
</dbReference>
<dbReference type="EMBL" id="AP023189">
    <property type="protein sequence ID" value="BCG23020.1"/>
    <property type="molecule type" value="Genomic_DNA"/>
</dbReference>
<proteinExistence type="inferred from homology"/>
<dbReference type="Pfam" id="PF02870">
    <property type="entry name" value="Methyltransf_1N"/>
    <property type="match status" value="1"/>
</dbReference>
<evidence type="ECO:0000313" key="12">
    <source>
        <dbReference type="EMBL" id="GJN53293.1"/>
    </source>
</evidence>
<dbReference type="InterPro" id="IPR008332">
    <property type="entry name" value="MethylG_MeTrfase_N"/>
</dbReference>
<dbReference type="SUPFAM" id="SSF46767">
    <property type="entry name" value="Methylated DNA-protein cysteine methyltransferase, C-terminal domain"/>
    <property type="match status" value="1"/>
</dbReference>
<dbReference type="InterPro" id="IPR001497">
    <property type="entry name" value="MethylDNA_cys_MeTrfase_AS"/>
</dbReference>
<keyword evidence="14" id="KW-1185">Reference proteome</keyword>
<dbReference type="Proteomes" id="UP000509383">
    <property type="component" value="Chromosome"/>
</dbReference>
<evidence type="ECO:0000313" key="13">
    <source>
        <dbReference type="Proteomes" id="UP000509383"/>
    </source>
</evidence>
<comment type="catalytic activity">
    <reaction evidence="1">
        <text>a 4-O-methyl-thymidine in DNA + L-cysteinyl-[protein] = a thymidine in DNA + S-methyl-L-cysteinyl-[protein]</text>
        <dbReference type="Rhea" id="RHEA:53428"/>
        <dbReference type="Rhea" id="RHEA-COMP:10131"/>
        <dbReference type="Rhea" id="RHEA-COMP:10132"/>
        <dbReference type="Rhea" id="RHEA-COMP:13555"/>
        <dbReference type="Rhea" id="RHEA-COMP:13556"/>
        <dbReference type="ChEBI" id="CHEBI:29950"/>
        <dbReference type="ChEBI" id="CHEBI:82612"/>
        <dbReference type="ChEBI" id="CHEBI:137386"/>
        <dbReference type="ChEBI" id="CHEBI:137387"/>
        <dbReference type="EC" id="2.1.1.63"/>
    </reaction>
</comment>
<evidence type="ECO:0000256" key="1">
    <source>
        <dbReference type="ARBA" id="ARBA00001286"/>
    </source>
</evidence>
<dbReference type="Gene3D" id="1.10.10.10">
    <property type="entry name" value="Winged helix-like DNA-binding domain superfamily/Winged helix DNA-binding domain"/>
    <property type="match status" value="1"/>
</dbReference>
<evidence type="ECO:0000313" key="14">
    <source>
        <dbReference type="Proteomes" id="UP001054892"/>
    </source>
</evidence>
<dbReference type="InterPro" id="IPR036388">
    <property type="entry name" value="WH-like_DNA-bd_sf"/>
</dbReference>
<evidence type="ECO:0000313" key="11">
    <source>
        <dbReference type="EMBL" id="BCG23020.1"/>
    </source>
</evidence>
<name>A0A6J4DZZ5_9PSED</name>
<protein>
    <recommendedName>
        <fullName evidence="3">methylated-DNA--[protein]-cysteine S-methyltransferase</fullName>
        <ecNumber evidence="3">2.1.1.63</ecNumber>
    </recommendedName>
</protein>
<accession>A0A6J4DZZ5</accession>
<dbReference type="PANTHER" id="PTHR10815">
    <property type="entry name" value="METHYLATED-DNA--PROTEIN-CYSTEINE METHYLTRANSFERASE"/>
    <property type="match status" value="1"/>
</dbReference>
<evidence type="ECO:0000259" key="10">
    <source>
        <dbReference type="Pfam" id="PF02870"/>
    </source>
</evidence>